<dbReference type="InterPro" id="IPR001214">
    <property type="entry name" value="SET_dom"/>
</dbReference>
<name>A0AAN4Z3D0_9BILA</name>
<comment type="caution">
    <text evidence="2">The sequence shown here is derived from an EMBL/GenBank/DDBJ whole genome shotgun (WGS) entry which is preliminary data.</text>
</comment>
<proteinExistence type="predicted"/>
<dbReference type="Proteomes" id="UP001328107">
    <property type="component" value="Unassembled WGS sequence"/>
</dbReference>
<accession>A0AAN4Z3D0</accession>
<gene>
    <name evidence="2" type="ORF">PMAYCL1PPCAC_00700</name>
</gene>
<dbReference type="Gene3D" id="2.170.270.10">
    <property type="entry name" value="SET domain"/>
    <property type="match status" value="1"/>
</dbReference>
<dbReference type="PANTHER" id="PTHR47250">
    <property type="entry name" value="HISTONE-LYSINE N-METHYLTRANSFERASE SET-6"/>
    <property type="match status" value="1"/>
</dbReference>
<dbReference type="InterPro" id="IPR046341">
    <property type="entry name" value="SET_dom_sf"/>
</dbReference>
<dbReference type="AlphaFoldDB" id="A0AAN4Z3D0"/>
<evidence type="ECO:0000313" key="2">
    <source>
        <dbReference type="EMBL" id="GMR30505.1"/>
    </source>
</evidence>
<organism evidence="2 3">
    <name type="scientific">Pristionchus mayeri</name>
    <dbReference type="NCBI Taxonomy" id="1317129"/>
    <lineage>
        <taxon>Eukaryota</taxon>
        <taxon>Metazoa</taxon>
        <taxon>Ecdysozoa</taxon>
        <taxon>Nematoda</taxon>
        <taxon>Chromadorea</taxon>
        <taxon>Rhabditida</taxon>
        <taxon>Rhabditina</taxon>
        <taxon>Diplogasteromorpha</taxon>
        <taxon>Diplogasteroidea</taxon>
        <taxon>Neodiplogasteridae</taxon>
        <taxon>Pristionchus</taxon>
    </lineage>
</organism>
<dbReference type="Pfam" id="PF00856">
    <property type="entry name" value="SET"/>
    <property type="match status" value="1"/>
</dbReference>
<sequence>KLKTDVMERVMVEAKSIGIDMNGLPFAPTSYRPLGEKKDNSGVLKFYDTTGDKKIKMPEYEFVDECKIISDEGDEYRNRANICKYRCDCDPTIGCKLESCACMQASALANNRVDMSRGKDMILECCEDCSCKGRNCSSVAIIRKIQFHVVNVSEMNFALRVMENVQRGEPMLMFTGVRQSTFSLPYDEQSWSFTTADLNDKEHRAFFGVNGLKTTTVRTHDDGSDYEIAVAFVINPLKKGNAARFICHSTAANAHWIPLYRGGMNTVDHELLVYAMEPLEAGDLIYIDYGEGYGIKSENCKCTQQLCHGEKRMWLARRNFQQVKAMLVHIEKAKRRRMIEREKDEEENAKRIDN</sequence>
<dbReference type="InterPro" id="IPR053105">
    <property type="entry name" value="Class_V-like_SAM-MTase"/>
</dbReference>
<dbReference type="EMBL" id="BTRK01000001">
    <property type="protein sequence ID" value="GMR30505.1"/>
    <property type="molecule type" value="Genomic_DNA"/>
</dbReference>
<dbReference type="SMART" id="SM00317">
    <property type="entry name" value="SET"/>
    <property type="match status" value="1"/>
</dbReference>
<evidence type="ECO:0000313" key="3">
    <source>
        <dbReference type="Proteomes" id="UP001328107"/>
    </source>
</evidence>
<dbReference type="PANTHER" id="PTHR47250:SF3">
    <property type="entry name" value="HISTONE-LYSINE N-METHYLTRANSFERASE SET-6"/>
    <property type="match status" value="1"/>
</dbReference>
<feature type="non-terminal residue" evidence="2">
    <location>
        <position position="1"/>
    </location>
</feature>
<evidence type="ECO:0000259" key="1">
    <source>
        <dbReference type="SMART" id="SM00317"/>
    </source>
</evidence>
<reference evidence="3" key="1">
    <citation type="submission" date="2022-10" db="EMBL/GenBank/DDBJ databases">
        <title>Genome assembly of Pristionchus species.</title>
        <authorList>
            <person name="Yoshida K."/>
            <person name="Sommer R.J."/>
        </authorList>
    </citation>
    <scope>NUCLEOTIDE SEQUENCE [LARGE SCALE GENOMIC DNA]</scope>
    <source>
        <strain evidence="3">RS5460</strain>
    </source>
</reference>
<feature type="domain" description="SET" evidence="1">
    <location>
        <begin position="145"/>
        <end position="296"/>
    </location>
</feature>
<dbReference type="SUPFAM" id="SSF82199">
    <property type="entry name" value="SET domain"/>
    <property type="match status" value="1"/>
</dbReference>
<protein>
    <recommendedName>
        <fullName evidence="1">SET domain-containing protein</fullName>
    </recommendedName>
</protein>
<keyword evidence="3" id="KW-1185">Reference proteome</keyword>